<feature type="compositionally biased region" description="Gly residues" evidence="1">
    <location>
        <begin position="163"/>
        <end position="201"/>
    </location>
</feature>
<name>A0A3E3DM03_9FIRM</name>
<evidence type="ECO:0000256" key="1">
    <source>
        <dbReference type="SAM" id="MobiDB-lite"/>
    </source>
</evidence>
<sequence>MKEKGGRINWLIRHMMLITGLVLAVLLLIRGAAGTGRAFDRERLTALINGQADAGLEWIWRMNYPAAGRAEENETKMVKAEEESISGLICRFIFGQSPLYRYLGREEGGEINYKEEDPAFAGYLESGKFYEEHQYLMYDGGEETGAGTMEQAGTTVLAANGDGAAGSSGNTGSGGNAGDSGNTGSGGNTGDSGNTGNGENTGVGENAGVAENAGINGNAAALPKKDDNMTCAASVLPLIGKTYRKEQLADYDYMMKHFYSVHTSTTAGRDLMKADEFLAKDFTLEGSNDKPQILIYHTHSQEEFSDYGPDNKEATVIGIGNYLTELLTAKGYHVIHDKSVYDLQNGKLDRNKAYTYALDGVTRILQENPSIEVILDLHRDGVNESLHMVNEVNGKPTAPIMFFNGVSQTPEGPIEYLPNPYRSDNLAFSFQMQLDAAAYFPGLTRKIYIKGLRYNLHLRPRSVLIEVGAQTNTYQEARNAMEPLAEVLNMVLQGN</sequence>
<organism evidence="2 3">
    <name type="scientific">Hungatella hathewayi</name>
    <dbReference type="NCBI Taxonomy" id="154046"/>
    <lineage>
        <taxon>Bacteria</taxon>
        <taxon>Bacillati</taxon>
        <taxon>Bacillota</taxon>
        <taxon>Clostridia</taxon>
        <taxon>Lachnospirales</taxon>
        <taxon>Lachnospiraceae</taxon>
        <taxon>Hungatella</taxon>
    </lineage>
</organism>
<reference evidence="2 3" key="1">
    <citation type="submission" date="2018-08" db="EMBL/GenBank/DDBJ databases">
        <title>A genome reference for cultivated species of the human gut microbiota.</title>
        <authorList>
            <person name="Zou Y."/>
            <person name="Xue W."/>
            <person name="Luo G."/>
        </authorList>
    </citation>
    <scope>NUCLEOTIDE SEQUENCE [LARGE SCALE GENOMIC DNA]</scope>
    <source>
        <strain evidence="2 3">AF19-13AC</strain>
    </source>
</reference>
<dbReference type="InterPro" id="IPR010897">
    <property type="entry name" value="Spore_II_P"/>
</dbReference>
<dbReference type="NCBIfam" id="TIGR02867">
    <property type="entry name" value="spore_II_P"/>
    <property type="match status" value="1"/>
</dbReference>
<proteinExistence type="predicted"/>
<accession>A0A3E3DM03</accession>
<comment type="caution">
    <text evidence="2">The sequence shown here is derived from an EMBL/GenBank/DDBJ whole genome shotgun (WGS) entry which is preliminary data.</text>
</comment>
<dbReference type="AlphaFoldDB" id="A0A3E3DM03"/>
<dbReference type="RefSeq" id="WP_002602467.1">
    <property type="nucleotide sequence ID" value="NZ_CACRUH010000062.1"/>
</dbReference>
<protein>
    <submittedName>
        <fullName evidence="2">Stage II sporulation protein P</fullName>
    </submittedName>
</protein>
<dbReference type="EMBL" id="QTJW01000007">
    <property type="protein sequence ID" value="RGD70337.1"/>
    <property type="molecule type" value="Genomic_DNA"/>
</dbReference>
<feature type="region of interest" description="Disordered" evidence="1">
    <location>
        <begin position="159"/>
        <end position="209"/>
    </location>
</feature>
<evidence type="ECO:0000313" key="2">
    <source>
        <dbReference type="EMBL" id="RGD70337.1"/>
    </source>
</evidence>
<dbReference type="Proteomes" id="UP000261023">
    <property type="component" value="Unassembled WGS sequence"/>
</dbReference>
<dbReference type="Pfam" id="PF07454">
    <property type="entry name" value="SpoIIP"/>
    <property type="match status" value="1"/>
</dbReference>
<evidence type="ECO:0000313" key="3">
    <source>
        <dbReference type="Proteomes" id="UP000261023"/>
    </source>
</evidence>
<dbReference type="OrthoDB" id="1633470at2"/>
<gene>
    <name evidence="2" type="ORF">DWX31_11695</name>
</gene>